<dbReference type="AlphaFoldDB" id="A0A371IXA5"/>
<accession>A0A371IXA5</accession>
<proteinExistence type="predicted"/>
<evidence type="ECO:0000313" key="1">
    <source>
        <dbReference type="EMBL" id="RDY25117.1"/>
    </source>
</evidence>
<dbReference type="Proteomes" id="UP000215694">
    <property type="component" value="Unassembled WGS sequence"/>
</dbReference>
<dbReference type="Gene3D" id="2.170.120.40">
    <property type="entry name" value="YbbR-like domain"/>
    <property type="match status" value="2"/>
</dbReference>
<dbReference type="EMBL" id="NOJY02000120">
    <property type="protein sequence ID" value="RDY25117.1"/>
    <property type="molecule type" value="Genomic_DNA"/>
</dbReference>
<reference evidence="1 2" key="1">
    <citation type="journal article" date="2017" name="Genome Announc.">
        <title>Draft Genome Sequence of Romboutsia weinsteinii sp. nov. Strain CCRI-19649(T) Isolated from Surface Water.</title>
        <authorList>
            <person name="Maheux A.F."/>
            <person name="Boudreau D.K."/>
            <person name="Berube E."/>
            <person name="Boissinot M."/>
            <person name="Cantin P."/>
            <person name="Raymond F."/>
            <person name="Corbeil J."/>
            <person name="Omar R.F."/>
            <person name="Bergeron M.G."/>
        </authorList>
    </citation>
    <scope>NUCLEOTIDE SEQUENCE [LARGE SCALE GENOMIC DNA]</scope>
    <source>
        <strain evidence="1 2">CCRI-19649</strain>
    </source>
</reference>
<dbReference type="InterPro" id="IPR012505">
    <property type="entry name" value="YbbR"/>
</dbReference>
<dbReference type="Pfam" id="PF07949">
    <property type="entry name" value="YbbR"/>
    <property type="match status" value="1"/>
</dbReference>
<dbReference type="PANTHER" id="PTHR37804:SF1">
    <property type="entry name" value="CDAA REGULATORY PROTEIN CDAR"/>
    <property type="match status" value="1"/>
</dbReference>
<dbReference type="PANTHER" id="PTHR37804">
    <property type="entry name" value="CDAA REGULATORY PROTEIN CDAR"/>
    <property type="match status" value="1"/>
</dbReference>
<dbReference type="OrthoDB" id="2111604at2"/>
<sequence length="391" mass="43824">MINKLKHNTKIKIISFLSAIVLWLYVMSVVDPQGTKVFENVPIAINNMGDISDRDLQIYPAKELTMDISVTGKLSNLHQLKKEEIHIYGKVESPKEGNNPVSLEAKVPGNVSFVLKSNVTTIALDKIIEKEKPIEIKLVGKSKDNVDKDGIDMDIENVNVSGPRTLIKQVNKVIAILDTGSRVEDFDDKLMLIPVNTKGEKVEGIILSESEVNVSVKLLRQRTVPIKIKLQEGSEEVKYYLSQDKVTIKGKREIVDVIDSITTKPIDLLDMSADSSKDVQLEIPEGVSVVGKPIAIKLDTVKNVTKEFTYSSLDIEIRNNTNNIESSNILIPESINVSVEYKENITDLSKSGIKLYIDLSEETQDNKYKINYDTDYELNKINIQPETIEVK</sequence>
<evidence type="ECO:0000313" key="2">
    <source>
        <dbReference type="Proteomes" id="UP000215694"/>
    </source>
</evidence>
<organism evidence="1 2">
    <name type="scientific">Romboutsia weinsteinii</name>
    <dbReference type="NCBI Taxonomy" id="2020949"/>
    <lineage>
        <taxon>Bacteria</taxon>
        <taxon>Bacillati</taxon>
        <taxon>Bacillota</taxon>
        <taxon>Clostridia</taxon>
        <taxon>Peptostreptococcales</taxon>
        <taxon>Peptostreptococcaceae</taxon>
        <taxon>Romboutsia</taxon>
    </lineage>
</organism>
<dbReference type="RefSeq" id="WP_094367082.1">
    <property type="nucleotide sequence ID" value="NZ_NOJY02000120.1"/>
</dbReference>
<comment type="caution">
    <text evidence="1">The sequence shown here is derived from an EMBL/GenBank/DDBJ whole genome shotgun (WGS) entry which is preliminary data.</text>
</comment>
<dbReference type="Gene3D" id="2.170.120.30">
    <property type="match status" value="2"/>
</dbReference>
<name>A0A371IXA5_9FIRM</name>
<evidence type="ECO:0008006" key="3">
    <source>
        <dbReference type="Google" id="ProtNLM"/>
    </source>
</evidence>
<gene>
    <name evidence="1" type="ORF">CHL78_019890</name>
</gene>
<dbReference type="InterPro" id="IPR053154">
    <property type="entry name" value="c-di-AMP_regulator"/>
</dbReference>
<keyword evidence="2" id="KW-1185">Reference proteome</keyword>
<protein>
    <recommendedName>
        <fullName evidence="3">YbbR-like domain-containing protein</fullName>
    </recommendedName>
</protein>